<comment type="caution">
    <text evidence="1">The sequence shown here is derived from an EMBL/GenBank/DDBJ whole genome shotgun (WGS) entry which is preliminary data.</text>
</comment>
<protein>
    <submittedName>
        <fullName evidence="1">Uncharacterized protein</fullName>
    </submittedName>
</protein>
<reference evidence="1" key="1">
    <citation type="submission" date="2022-03" db="EMBL/GenBank/DDBJ databases">
        <authorList>
            <person name="Martin C."/>
        </authorList>
    </citation>
    <scope>NUCLEOTIDE SEQUENCE</scope>
</reference>
<sequence>MMLLYPVALLLLVQGAVAQTRCQCAAMVEDDYLNLSPVLELMGDADNGPSCDNQALNDCEDACILEGAFGTHPALNISGLINYKNATWTRGAAYCDMINDDGNIVITDPPGQFVEVFSRIEGCVGADFWWVTLPEVQGDDELCCNGATWNENCV</sequence>
<gene>
    <name evidence="1" type="ORF">OFUS_LOCUS1744</name>
</gene>
<dbReference type="AlphaFoldDB" id="A0A8J1U6F4"/>
<evidence type="ECO:0000313" key="1">
    <source>
        <dbReference type="EMBL" id="CAH1774242.1"/>
    </source>
</evidence>
<name>A0A8J1U6F4_OWEFU</name>
<evidence type="ECO:0000313" key="2">
    <source>
        <dbReference type="Proteomes" id="UP000749559"/>
    </source>
</evidence>
<accession>A0A8J1U6F4</accession>
<dbReference type="Proteomes" id="UP000749559">
    <property type="component" value="Unassembled WGS sequence"/>
</dbReference>
<organism evidence="1 2">
    <name type="scientific">Owenia fusiformis</name>
    <name type="common">Polychaete worm</name>
    <dbReference type="NCBI Taxonomy" id="6347"/>
    <lineage>
        <taxon>Eukaryota</taxon>
        <taxon>Metazoa</taxon>
        <taxon>Spiralia</taxon>
        <taxon>Lophotrochozoa</taxon>
        <taxon>Annelida</taxon>
        <taxon>Polychaeta</taxon>
        <taxon>Sedentaria</taxon>
        <taxon>Canalipalpata</taxon>
        <taxon>Sabellida</taxon>
        <taxon>Oweniida</taxon>
        <taxon>Oweniidae</taxon>
        <taxon>Owenia</taxon>
    </lineage>
</organism>
<dbReference type="EMBL" id="CAIIXF020000001">
    <property type="protein sequence ID" value="CAH1774242.1"/>
    <property type="molecule type" value="Genomic_DNA"/>
</dbReference>
<keyword evidence="2" id="KW-1185">Reference proteome</keyword>
<proteinExistence type="predicted"/>